<sequence>MDFGFVVFRCVRNVDQWWTASQNARLENTEKGIKSGDIEQSKNEERHVGMWQIKRERNCPSCDG</sequence>
<name>A0A172QY09_9CORY</name>
<dbReference type="Proteomes" id="UP000076929">
    <property type="component" value="Plasmid pCRULAC2"/>
</dbReference>
<dbReference type="EMBL" id="CP015624">
    <property type="protein sequence ID" value="ANE05595.1"/>
    <property type="molecule type" value="Genomic_DNA"/>
</dbReference>
<accession>A0A172QY09</accession>
<evidence type="ECO:0000313" key="2">
    <source>
        <dbReference type="Proteomes" id="UP000076929"/>
    </source>
</evidence>
<proteinExistence type="predicted"/>
<organism evidence="1 2">
    <name type="scientific">Corynebacterium crudilactis</name>
    <dbReference type="NCBI Taxonomy" id="1652495"/>
    <lineage>
        <taxon>Bacteria</taxon>
        <taxon>Bacillati</taxon>
        <taxon>Actinomycetota</taxon>
        <taxon>Actinomycetes</taxon>
        <taxon>Mycobacteriales</taxon>
        <taxon>Corynebacteriaceae</taxon>
        <taxon>Corynebacterium</taxon>
    </lineage>
</organism>
<keyword evidence="2" id="KW-1185">Reference proteome</keyword>
<protein>
    <submittedName>
        <fullName evidence="1">Uncharacterized protein</fullName>
    </submittedName>
</protein>
<dbReference type="AlphaFoldDB" id="A0A172QY09"/>
<reference evidence="1 2" key="1">
    <citation type="submission" date="2016-05" db="EMBL/GenBank/DDBJ databases">
        <title>Complete genome sequence of Corynebacterium crudilactis, a new Corynebacterium species isolated from raw cow's milk.</title>
        <authorList>
            <person name="Christian R."/>
            <person name="Zimmermann J."/>
            <person name="Lipski A."/>
            <person name="Kalinowski J."/>
        </authorList>
    </citation>
    <scope>NUCLEOTIDE SEQUENCE [LARGE SCALE GENOMIC DNA]</scope>
    <source>
        <strain evidence="1 2">JZ16</strain>
        <plasmid evidence="1 2">pCRULAC2</plasmid>
    </source>
</reference>
<geneLocation type="plasmid" evidence="1 2">
    <name>pCRULAC2</name>
</geneLocation>
<keyword evidence="1" id="KW-0614">Plasmid</keyword>
<evidence type="ECO:0000313" key="1">
    <source>
        <dbReference type="EMBL" id="ANE05595.1"/>
    </source>
</evidence>
<dbReference type="KEGG" id="ccjz:ccrud_14760"/>
<gene>
    <name evidence="1" type="ORF">ccrud_14760</name>
</gene>